<feature type="domain" description="PNPLA" evidence="5">
    <location>
        <begin position="15"/>
        <end position="214"/>
    </location>
</feature>
<gene>
    <name evidence="6" type="ORF">PKB_2921</name>
</gene>
<dbReference type="InterPro" id="IPR002641">
    <property type="entry name" value="PNPLA_dom"/>
</dbReference>
<evidence type="ECO:0000256" key="3">
    <source>
        <dbReference type="ARBA" id="ARBA00023098"/>
    </source>
</evidence>
<dbReference type="RefSeq" id="WP_043252762.1">
    <property type="nucleotide sequence ID" value="NZ_HG322950.1"/>
</dbReference>
<keyword evidence="7" id="KW-1185">Reference proteome</keyword>
<proteinExistence type="predicted"/>
<dbReference type="InterPro" id="IPR050301">
    <property type="entry name" value="NTE"/>
</dbReference>
<dbReference type="PROSITE" id="PS51635">
    <property type="entry name" value="PNPLA"/>
    <property type="match status" value="1"/>
</dbReference>
<dbReference type="PANTHER" id="PTHR14226:SF78">
    <property type="entry name" value="SLR0060 PROTEIN"/>
    <property type="match status" value="1"/>
</dbReference>
<dbReference type="PATRIC" id="fig|1301098.3.peg.2942"/>
<dbReference type="InterPro" id="IPR016035">
    <property type="entry name" value="Acyl_Trfase/lysoPLipase"/>
</dbReference>
<keyword evidence="3 4" id="KW-0443">Lipid metabolism</keyword>
<evidence type="ECO:0000259" key="5">
    <source>
        <dbReference type="PROSITE" id="PS51635"/>
    </source>
</evidence>
<protein>
    <submittedName>
        <fullName evidence="6">Patatin</fullName>
    </submittedName>
</protein>
<accession>A0A024HIJ1</accession>
<dbReference type="AlphaFoldDB" id="A0A024HIJ1"/>
<reference evidence="6 7" key="1">
    <citation type="submission" date="2013-03" db="EMBL/GenBank/DDBJ databases">
        <authorList>
            <person name="Linke B."/>
        </authorList>
    </citation>
    <scope>NUCLEOTIDE SEQUENCE [LARGE SCALE GENOMIC DNA]</scope>
    <source>
        <strain evidence="6 7">B13</strain>
    </source>
</reference>
<feature type="active site" description="Nucleophile" evidence="4">
    <location>
        <position position="50"/>
    </location>
</feature>
<evidence type="ECO:0000256" key="4">
    <source>
        <dbReference type="PROSITE-ProRule" id="PRU01161"/>
    </source>
</evidence>
<organism evidence="6 7">
    <name type="scientific">Pseudomonas knackmussii (strain DSM 6978 / CCUG 54928 / LMG 23759 / B13)</name>
    <dbReference type="NCBI Taxonomy" id="1301098"/>
    <lineage>
        <taxon>Bacteria</taxon>
        <taxon>Pseudomonadati</taxon>
        <taxon>Pseudomonadota</taxon>
        <taxon>Gammaproteobacteria</taxon>
        <taxon>Pseudomonadales</taxon>
        <taxon>Pseudomonadaceae</taxon>
        <taxon>Pseudomonas</taxon>
    </lineage>
</organism>
<evidence type="ECO:0000256" key="2">
    <source>
        <dbReference type="ARBA" id="ARBA00022963"/>
    </source>
</evidence>
<evidence type="ECO:0000313" key="7">
    <source>
        <dbReference type="Proteomes" id="UP000025241"/>
    </source>
</evidence>
<feature type="active site" description="Proton acceptor" evidence="4">
    <location>
        <position position="201"/>
    </location>
</feature>
<comment type="caution">
    <text evidence="4">Lacks conserved residue(s) required for the propagation of feature annotation.</text>
</comment>
<dbReference type="GO" id="GO:0016042">
    <property type="term" value="P:lipid catabolic process"/>
    <property type="evidence" value="ECO:0007669"/>
    <property type="project" value="UniProtKB-UniRule"/>
</dbReference>
<dbReference type="PANTHER" id="PTHR14226">
    <property type="entry name" value="NEUROPATHY TARGET ESTERASE/SWISS CHEESE D.MELANOGASTER"/>
    <property type="match status" value="1"/>
</dbReference>
<name>A0A024HIJ1_PSEKB</name>
<evidence type="ECO:0000256" key="1">
    <source>
        <dbReference type="ARBA" id="ARBA00022801"/>
    </source>
</evidence>
<dbReference type="Proteomes" id="UP000025241">
    <property type="component" value="Chromosome I"/>
</dbReference>
<dbReference type="EMBL" id="HG322950">
    <property type="protein sequence ID" value="CDF84268.1"/>
    <property type="molecule type" value="Genomic_DNA"/>
</dbReference>
<evidence type="ECO:0000313" key="6">
    <source>
        <dbReference type="EMBL" id="CDF84268.1"/>
    </source>
</evidence>
<dbReference type="HOGENOM" id="CLU_046839_1_0_6"/>
<dbReference type="Pfam" id="PF01734">
    <property type="entry name" value="Patatin"/>
    <property type="match status" value="1"/>
</dbReference>
<dbReference type="OrthoDB" id="9813090at2"/>
<reference evidence="6 7" key="2">
    <citation type="submission" date="2014-05" db="EMBL/GenBank/DDBJ databases">
        <title>Genome sequence of the 3-chlorobenzoate degrading bacterium Pseudomonas knackmussii B13 shows multiple evidence for horizontal gene transfer.</title>
        <authorList>
            <person name="Miyazaki R."/>
            <person name="Bertelli C."/>
            <person name="Falquet L."/>
            <person name="Robinson-Rechavi M."/>
            <person name="Gharib W."/>
            <person name="Roy S."/>
            <person name="Van der Meer J.R."/>
        </authorList>
    </citation>
    <scope>NUCLEOTIDE SEQUENCE [LARGE SCALE GENOMIC DNA]</scope>
    <source>
        <strain evidence="6 7">B13</strain>
    </source>
</reference>
<sequence length="337" mass="35614">MSIQVKGVEKRIGLALSGGGYRAAAFHLGVMQQLQALGLLDKLDLLSCVSGGSIAGATVALNWGRADKLDLLAQFLSTKSIAVSSVLGGVLDPFSSRILKLAESYDTHLYGKQKLSALSGGPRIYLNATNLATGNLFFFVAGGGKPTEMGEHEMGVVMADGFPISQAVAASSAFPPVFPPLRLDANVYAPAATTEYVTLSDGGVYDNMGVNPVLRDRNALDYVIVSDGGKPFAIDNRPTESGAIVLKEGLDIMMEQIRGLEFDRLQHRYLAGKGPKPMWFSIDSRIGEAQPGDAAFASVIGTNLAKLSAEEMTVLTRHGGALVKARISLYAPELLGP</sequence>
<keyword evidence="2 4" id="KW-0442">Lipid degradation</keyword>
<feature type="short sequence motif" description="DGA/G" evidence="4">
    <location>
        <begin position="201"/>
        <end position="203"/>
    </location>
</feature>
<keyword evidence="1 4" id="KW-0378">Hydrolase</keyword>
<dbReference type="STRING" id="1301098.PKB_2921"/>
<dbReference type="Gene3D" id="3.40.1090.10">
    <property type="entry name" value="Cytosolic phospholipase A2 catalytic domain"/>
    <property type="match status" value="2"/>
</dbReference>
<dbReference type="eggNOG" id="COG1752">
    <property type="taxonomic scope" value="Bacteria"/>
</dbReference>
<dbReference type="GO" id="GO:0016787">
    <property type="term" value="F:hydrolase activity"/>
    <property type="evidence" value="ECO:0007669"/>
    <property type="project" value="UniProtKB-UniRule"/>
</dbReference>
<dbReference type="KEGG" id="pkc:PKB_2921"/>
<dbReference type="SUPFAM" id="SSF52151">
    <property type="entry name" value="FabD/lysophospholipase-like"/>
    <property type="match status" value="1"/>
</dbReference>